<keyword evidence="2" id="KW-1185">Reference proteome</keyword>
<name>A0ABV0HH18_9ENTR</name>
<dbReference type="EMBL" id="JAYMYY010000001">
    <property type="protein sequence ID" value="MEO3989662.1"/>
    <property type="molecule type" value="Genomic_DNA"/>
</dbReference>
<reference evidence="1 2" key="1">
    <citation type="submission" date="2024-01" db="EMBL/GenBank/DDBJ databases">
        <title>Pseudocitrobacter sp. Endophytic strain Cyp-38L.</title>
        <authorList>
            <person name="Amer M.A."/>
            <person name="Hamed S.M."/>
        </authorList>
    </citation>
    <scope>NUCLEOTIDE SEQUENCE [LARGE SCALE GENOMIC DNA]</scope>
    <source>
        <strain evidence="1 2">Cyp38S</strain>
    </source>
</reference>
<comment type="caution">
    <text evidence="1">The sequence shown here is derived from an EMBL/GenBank/DDBJ whole genome shotgun (WGS) entry which is preliminary data.</text>
</comment>
<dbReference type="Proteomes" id="UP001444146">
    <property type="component" value="Unassembled WGS sequence"/>
</dbReference>
<gene>
    <name evidence="1" type="ORF">VSR74_07525</name>
</gene>
<proteinExistence type="predicted"/>
<dbReference type="RefSeq" id="WP_015965501.1">
    <property type="nucleotide sequence ID" value="NZ_JAYMYY010000001.1"/>
</dbReference>
<protein>
    <submittedName>
        <fullName evidence="1">Uncharacterized protein</fullName>
    </submittedName>
</protein>
<sequence>MNDFAKIFEEMGLDKAILPILFRANRSTIHKYLDGSVNVPASAMSLIMLLQLVQKRNPELFAEWMVLSDFTIPPEVYLEQPEYWKGYKFTEHKVNKNVLEYLKENFPDGSE</sequence>
<organism evidence="1 2">
    <name type="scientific">Pseudocitrobacter cyperus</name>
    <dbReference type="NCBI Taxonomy" id="3112843"/>
    <lineage>
        <taxon>Bacteria</taxon>
        <taxon>Pseudomonadati</taxon>
        <taxon>Pseudomonadota</taxon>
        <taxon>Gammaproteobacteria</taxon>
        <taxon>Enterobacterales</taxon>
        <taxon>Enterobacteriaceae</taxon>
        <taxon>Pseudocitrobacter</taxon>
    </lineage>
</organism>
<dbReference type="GeneID" id="99810185"/>
<accession>A0ABV0HH18</accession>
<evidence type="ECO:0000313" key="1">
    <source>
        <dbReference type="EMBL" id="MEO3989662.1"/>
    </source>
</evidence>
<evidence type="ECO:0000313" key="2">
    <source>
        <dbReference type="Proteomes" id="UP001444146"/>
    </source>
</evidence>